<proteinExistence type="predicted"/>
<keyword evidence="3" id="KW-1185">Reference proteome</keyword>
<dbReference type="PANTHER" id="PTHR24148:SF79">
    <property type="entry name" value="HETEROKARYON INCOMPATIBILITY DOMAIN-CONTAINING PROTEIN"/>
    <property type="match status" value="1"/>
</dbReference>
<accession>A0A9W4S2W1</accession>
<comment type="caution">
    <text evidence="2">The sequence shown here is derived from an EMBL/GenBank/DDBJ whole genome shotgun (WGS) entry which is preliminary data.</text>
</comment>
<dbReference type="InterPro" id="IPR010730">
    <property type="entry name" value="HET"/>
</dbReference>
<dbReference type="InterPro" id="IPR052895">
    <property type="entry name" value="HetReg/Transcr_Mod"/>
</dbReference>
<dbReference type="PANTHER" id="PTHR24148">
    <property type="entry name" value="ANKYRIN REPEAT DOMAIN-CONTAINING PROTEIN 39 HOMOLOG-RELATED"/>
    <property type="match status" value="1"/>
</dbReference>
<dbReference type="Pfam" id="PF26639">
    <property type="entry name" value="Het-6_barrel"/>
    <property type="match status" value="1"/>
</dbReference>
<gene>
    <name evidence="2" type="ORF">CGXH109_LOCUS115507</name>
</gene>
<reference evidence="2" key="1">
    <citation type="submission" date="2022-08" db="EMBL/GenBank/DDBJ databases">
        <authorList>
            <person name="Giroux E."/>
            <person name="Giroux E."/>
        </authorList>
    </citation>
    <scope>NUCLEOTIDE SEQUENCE</scope>
    <source>
        <strain evidence="2">H1091258</strain>
    </source>
</reference>
<organism evidence="2 3">
    <name type="scientific">Colletotrichum noveboracense</name>
    <dbReference type="NCBI Taxonomy" id="2664923"/>
    <lineage>
        <taxon>Eukaryota</taxon>
        <taxon>Fungi</taxon>
        <taxon>Dikarya</taxon>
        <taxon>Ascomycota</taxon>
        <taxon>Pezizomycotina</taxon>
        <taxon>Sordariomycetes</taxon>
        <taxon>Hypocreomycetidae</taxon>
        <taxon>Glomerellales</taxon>
        <taxon>Glomerellaceae</taxon>
        <taxon>Colletotrichum</taxon>
        <taxon>Colletotrichum gloeosporioides species complex</taxon>
    </lineage>
</organism>
<evidence type="ECO:0000313" key="3">
    <source>
        <dbReference type="Proteomes" id="UP001152533"/>
    </source>
</evidence>
<protein>
    <recommendedName>
        <fullName evidence="1">Heterokaryon incompatibility domain-containing protein</fullName>
    </recommendedName>
</protein>
<dbReference type="Pfam" id="PF06985">
    <property type="entry name" value="HET"/>
    <property type="match status" value="1"/>
</dbReference>
<evidence type="ECO:0000313" key="2">
    <source>
        <dbReference type="EMBL" id="CAI0652284.1"/>
    </source>
</evidence>
<feature type="domain" description="Heterokaryon incompatibility" evidence="1">
    <location>
        <begin position="44"/>
        <end position="232"/>
    </location>
</feature>
<name>A0A9W4S2W1_9PEZI</name>
<dbReference type="EMBL" id="CAMGZC010001302">
    <property type="protein sequence ID" value="CAI0652284.1"/>
    <property type="molecule type" value="Genomic_DNA"/>
</dbReference>
<dbReference type="Proteomes" id="UP001152533">
    <property type="component" value="Unassembled WGS sequence"/>
</dbReference>
<sequence length="649" mass="73307">MVVHTHLEPDRREIRLIRFQQPHMSSTLSLKLRKVLLDDNETSYSALSYVWGSPIETQQIEINGRLFYITENLNDALWQLHRNGVDPWLWIDAICIQQSDLAEKTHQVGMMRDIFSNAATVYIWLGPGTEEADQAMDLISKYGPRLYASGALRMLDATLPFSNIERMKLRIVIQDRMDPEKHSEVELGSSTELAAAPVEFYTKYKENEEVLARGISDILHRHYRCRIWIIQEVALAGEGVVMVGGKRVSLDTFDAALTTMSYGAKHRILGPSGTLYPTKAIRVRGGLRRGRREPLLRAVLCEMGAAAGRPHYAASDPRDLIIGLLGVLDDEEKRYLEADYTQSFGELFTRATRVILRGYPFNLDIVRPGDPEGELPTWVPDFRDIGRYGVRPHPINQGGMFFSAAQGEYQSDRDISVGVRESTLHRRGCVVDEVTEVFQPLMPASGMTDIDISKQWAESVGGFVGLGPKSGPGEDYVWRTVVHGFSGIFRFYWKKYLDGKMHDVQMHGVPQILRKIMRQEPLNVEGLSTESLEFLRGEGMWAGEVPRSVEPVKAEETESLADGLRRRVYLDMSRNSRTLFKTRKGMFGLGHIGIAPGDVVTLVWGVGSPIVLRPRDEGGYYFRGDSYADGIMQGEFLETQPREQELIIH</sequence>
<evidence type="ECO:0000259" key="1">
    <source>
        <dbReference type="Pfam" id="PF06985"/>
    </source>
</evidence>
<dbReference type="AlphaFoldDB" id="A0A9W4S2W1"/>